<dbReference type="EMBL" id="MCFG01000063">
    <property type="protein sequence ID" value="ORX83868.1"/>
    <property type="molecule type" value="Genomic_DNA"/>
</dbReference>
<sequence>MKSLLLFFLLITTVFSEYLSGLNRTFDEIELKVVDLYVTLPEAEVNNLIKITQITEATIKSGGARNAKDFEYEGAVIVAKWNGQEKTFENAKFKTGGMYARANDKAAFNIKLDKKFLGRKNIRLRPDPKDKSHLRSKLCCDIANRIGLPSIQASYARLYMNGEFWGLYTLMDAVKTSWIRQTFNPSETEIKTLYQCKNGGFNFKSGSYSKCVNANDDYPSMDAFKKFVENVSKCKTSEEVERFMDVDIFLKYLAFEWLIGSFDHFTIYGHNFNFYKRETDGKWVIIYYDYDNTFGHGLKTNYWASKGPNQDGSNSNNNTGNNGRGGMWGGNMGFGGGNNNNNRGNDPIQYSFADWELNIPIIKTIVYQNKDRFKEIVRHVLVSAFNPDLLNSHIEKLHNFLIPYVEEDSTPDKNGILPGRINRKGIKITSSVAEFENDIETSIKYWINTKFEVACKNYDFEPNDIINASKEYIPKPYDYSYSSPKSTKTLPYILVLFPLFQLQY</sequence>
<dbReference type="AlphaFoldDB" id="A0A1Y1XDN6"/>
<protein>
    <submittedName>
        <fullName evidence="3">Coth-domain-containing protein</fullName>
    </submittedName>
</protein>
<name>A0A1Y1XDN6_9FUNG</name>
<dbReference type="PANTHER" id="PTHR40050">
    <property type="entry name" value="INNER SPORE COAT PROTEIN H"/>
    <property type="match status" value="1"/>
</dbReference>
<keyword evidence="2" id="KW-0732">Signal</keyword>
<feature type="compositionally biased region" description="Gly residues" evidence="1">
    <location>
        <begin position="322"/>
        <end position="338"/>
    </location>
</feature>
<evidence type="ECO:0000256" key="2">
    <source>
        <dbReference type="SAM" id="SignalP"/>
    </source>
</evidence>
<comment type="caution">
    <text evidence="3">The sequence shown here is derived from an EMBL/GenBank/DDBJ whole genome shotgun (WGS) entry which is preliminary data.</text>
</comment>
<evidence type="ECO:0000256" key="1">
    <source>
        <dbReference type="SAM" id="MobiDB-lite"/>
    </source>
</evidence>
<feature type="signal peptide" evidence="2">
    <location>
        <begin position="1"/>
        <end position="16"/>
    </location>
</feature>
<dbReference type="OrthoDB" id="2133900at2759"/>
<keyword evidence="4" id="KW-1185">Reference proteome</keyword>
<dbReference type="PANTHER" id="PTHR40050:SF1">
    <property type="entry name" value="INNER SPORE COAT PROTEIN H"/>
    <property type="match status" value="1"/>
</dbReference>
<dbReference type="Proteomes" id="UP000193944">
    <property type="component" value="Unassembled WGS sequence"/>
</dbReference>
<gene>
    <name evidence="3" type="ORF">BCR32DRAFT_266676</name>
</gene>
<dbReference type="InterPro" id="IPR014867">
    <property type="entry name" value="Spore_coat_CotH_CotH2/3/7"/>
</dbReference>
<proteinExistence type="predicted"/>
<reference evidence="3 4" key="1">
    <citation type="submission" date="2016-08" db="EMBL/GenBank/DDBJ databases">
        <title>A Parts List for Fungal Cellulosomes Revealed by Comparative Genomics.</title>
        <authorList>
            <consortium name="DOE Joint Genome Institute"/>
            <person name="Haitjema C.H."/>
            <person name="Gilmore S.P."/>
            <person name="Henske J.K."/>
            <person name="Solomon K.V."/>
            <person name="De Groot R."/>
            <person name="Kuo A."/>
            <person name="Mondo S.J."/>
            <person name="Salamov A.A."/>
            <person name="Labutti K."/>
            <person name="Zhao Z."/>
            <person name="Chiniquy J."/>
            <person name="Barry K."/>
            <person name="Brewer H.M."/>
            <person name="Purvine S.O."/>
            <person name="Wright A.T."/>
            <person name="Boxma B."/>
            <person name="Van Alen T."/>
            <person name="Hackstein J.H."/>
            <person name="Baker S.E."/>
            <person name="Grigoriev I.V."/>
            <person name="O'Malley M.A."/>
        </authorList>
    </citation>
    <scope>NUCLEOTIDE SEQUENCE [LARGE SCALE GENOMIC DNA]</scope>
    <source>
        <strain evidence="3 4">S4</strain>
    </source>
</reference>
<evidence type="ECO:0000313" key="3">
    <source>
        <dbReference type="EMBL" id="ORX83868.1"/>
    </source>
</evidence>
<evidence type="ECO:0000313" key="4">
    <source>
        <dbReference type="Proteomes" id="UP000193944"/>
    </source>
</evidence>
<feature type="compositionally biased region" description="Low complexity" evidence="1">
    <location>
        <begin position="312"/>
        <end position="321"/>
    </location>
</feature>
<reference evidence="3 4" key="2">
    <citation type="submission" date="2016-08" db="EMBL/GenBank/DDBJ databases">
        <title>Pervasive Adenine N6-methylation of Active Genes in Fungi.</title>
        <authorList>
            <consortium name="DOE Joint Genome Institute"/>
            <person name="Mondo S.J."/>
            <person name="Dannebaum R.O."/>
            <person name="Kuo R.C."/>
            <person name="Labutti K."/>
            <person name="Haridas S."/>
            <person name="Kuo A."/>
            <person name="Salamov A."/>
            <person name="Ahrendt S.R."/>
            <person name="Lipzen A."/>
            <person name="Sullivan W."/>
            <person name="Andreopoulos W.B."/>
            <person name="Clum A."/>
            <person name="Lindquist E."/>
            <person name="Daum C."/>
            <person name="Ramamoorthy G.K."/>
            <person name="Gryganskyi A."/>
            <person name="Culley D."/>
            <person name="Magnuson J.K."/>
            <person name="James T.Y."/>
            <person name="O'Malley M.A."/>
            <person name="Stajich J.E."/>
            <person name="Spatafora J.W."/>
            <person name="Visel A."/>
            <person name="Grigoriev I.V."/>
        </authorList>
    </citation>
    <scope>NUCLEOTIDE SEQUENCE [LARGE SCALE GENOMIC DNA]</scope>
    <source>
        <strain evidence="3 4">S4</strain>
    </source>
</reference>
<organism evidence="3 4">
    <name type="scientific">Anaeromyces robustus</name>
    <dbReference type="NCBI Taxonomy" id="1754192"/>
    <lineage>
        <taxon>Eukaryota</taxon>
        <taxon>Fungi</taxon>
        <taxon>Fungi incertae sedis</taxon>
        <taxon>Chytridiomycota</taxon>
        <taxon>Chytridiomycota incertae sedis</taxon>
        <taxon>Neocallimastigomycetes</taxon>
        <taxon>Neocallimastigales</taxon>
        <taxon>Neocallimastigaceae</taxon>
        <taxon>Anaeromyces</taxon>
    </lineage>
</organism>
<feature type="region of interest" description="Disordered" evidence="1">
    <location>
        <begin position="307"/>
        <end position="340"/>
    </location>
</feature>
<dbReference type="Pfam" id="PF08757">
    <property type="entry name" value="CotH"/>
    <property type="match status" value="1"/>
</dbReference>
<accession>A0A1Y1XDN6</accession>
<feature type="chain" id="PRO_5013186322" evidence="2">
    <location>
        <begin position="17"/>
        <end position="504"/>
    </location>
</feature>
<dbReference type="STRING" id="1754192.A0A1Y1XDN6"/>